<dbReference type="PANTHER" id="PTHR24113:SF15">
    <property type="entry name" value="NACHT DOMAIN-CONTAINING PROTEIN"/>
    <property type="match status" value="1"/>
</dbReference>
<dbReference type="Proteomes" id="UP000663828">
    <property type="component" value="Unassembled WGS sequence"/>
</dbReference>
<dbReference type="GO" id="GO:0031267">
    <property type="term" value="F:small GTPase binding"/>
    <property type="evidence" value="ECO:0007669"/>
    <property type="project" value="TreeGrafter"/>
</dbReference>
<dbReference type="PANTHER" id="PTHR24113">
    <property type="entry name" value="RAN GTPASE-ACTIVATING PROTEIN 1"/>
    <property type="match status" value="1"/>
</dbReference>
<dbReference type="SMART" id="SM00368">
    <property type="entry name" value="LRR_RI"/>
    <property type="match status" value="5"/>
</dbReference>
<evidence type="ECO:0000313" key="4">
    <source>
        <dbReference type="Proteomes" id="UP000663852"/>
    </source>
</evidence>
<protein>
    <submittedName>
        <fullName evidence="1">Uncharacterized protein</fullName>
    </submittedName>
</protein>
<evidence type="ECO:0000313" key="1">
    <source>
        <dbReference type="EMBL" id="CAF0738841.1"/>
    </source>
</evidence>
<sequence length="251" mass="28682">MKANLAPRRVQTVAYRHRSANPKDEHFVSKVYYNSRLEEAIATLELKSRADFSYWNLVDDDMSTIVTRVVNGKQCTELDFCGNKFTCKGISILAYRLPNNSTLKSLDLSYNFLRDSGIYLLSEVLLPEHCVYLKKLVLNKNGITNDGVKYITNMLKSNHMLTELWLSNNEIGNDGIKQLASVLIKYNRTLKLLVLSFNVFITDESADYLVEVLERNQTLAKLGINNCNLSEIGKAKLRQIVNTKTKFKMKI</sequence>
<keyword evidence="3" id="KW-1185">Reference proteome</keyword>
<gene>
    <name evidence="1" type="ORF">EDS130_LOCUS1593</name>
    <name evidence="2" type="ORF">XAT740_LOCUS6199</name>
</gene>
<organism evidence="1 4">
    <name type="scientific">Adineta ricciae</name>
    <name type="common">Rotifer</name>
    <dbReference type="NCBI Taxonomy" id="249248"/>
    <lineage>
        <taxon>Eukaryota</taxon>
        <taxon>Metazoa</taxon>
        <taxon>Spiralia</taxon>
        <taxon>Gnathifera</taxon>
        <taxon>Rotifera</taxon>
        <taxon>Eurotatoria</taxon>
        <taxon>Bdelloidea</taxon>
        <taxon>Adinetida</taxon>
        <taxon>Adinetidae</taxon>
        <taxon>Adineta</taxon>
    </lineage>
</organism>
<dbReference type="AlphaFoldDB" id="A0A813NHI8"/>
<dbReference type="InterPro" id="IPR027038">
    <property type="entry name" value="RanGap"/>
</dbReference>
<dbReference type="OrthoDB" id="120976at2759"/>
<dbReference type="Pfam" id="PF13516">
    <property type="entry name" value="LRR_6"/>
    <property type="match status" value="4"/>
</dbReference>
<dbReference type="Proteomes" id="UP000663852">
    <property type="component" value="Unassembled WGS sequence"/>
</dbReference>
<reference evidence="1" key="1">
    <citation type="submission" date="2021-02" db="EMBL/GenBank/DDBJ databases">
        <authorList>
            <person name="Nowell W R."/>
        </authorList>
    </citation>
    <scope>NUCLEOTIDE SEQUENCE</scope>
</reference>
<dbReference type="GO" id="GO:0006913">
    <property type="term" value="P:nucleocytoplasmic transport"/>
    <property type="evidence" value="ECO:0007669"/>
    <property type="project" value="TreeGrafter"/>
</dbReference>
<dbReference type="Gene3D" id="3.80.10.10">
    <property type="entry name" value="Ribonuclease Inhibitor"/>
    <property type="match status" value="2"/>
</dbReference>
<dbReference type="EMBL" id="CAJNOR010000279">
    <property type="protein sequence ID" value="CAF0865206.1"/>
    <property type="molecule type" value="Genomic_DNA"/>
</dbReference>
<dbReference type="GO" id="GO:0005829">
    <property type="term" value="C:cytosol"/>
    <property type="evidence" value="ECO:0007669"/>
    <property type="project" value="TreeGrafter"/>
</dbReference>
<comment type="caution">
    <text evidence="1">The sequence shown here is derived from an EMBL/GenBank/DDBJ whole genome shotgun (WGS) entry which is preliminary data.</text>
</comment>
<dbReference type="InterPro" id="IPR001611">
    <property type="entry name" value="Leu-rich_rpt"/>
</dbReference>
<dbReference type="EMBL" id="CAJNOJ010000004">
    <property type="protein sequence ID" value="CAF0738841.1"/>
    <property type="molecule type" value="Genomic_DNA"/>
</dbReference>
<proteinExistence type="predicted"/>
<evidence type="ECO:0000313" key="3">
    <source>
        <dbReference type="Proteomes" id="UP000663828"/>
    </source>
</evidence>
<dbReference type="SUPFAM" id="SSF52047">
    <property type="entry name" value="RNI-like"/>
    <property type="match status" value="1"/>
</dbReference>
<dbReference type="InterPro" id="IPR032675">
    <property type="entry name" value="LRR_dom_sf"/>
</dbReference>
<dbReference type="GO" id="GO:0048471">
    <property type="term" value="C:perinuclear region of cytoplasm"/>
    <property type="evidence" value="ECO:0007669"/>
    <property type="project" value="TreeGrafter"/>
</dbReference>
<dbReference type="GO" id="GO:0005634">
    <property type="term" value="C:nucleus"/>
    <property type="evidence" value="ECO:0007669"/>
    <property type="project" value="TreeGrafter"/>
</dbReference>
<dbReference type="GO" id="GO:0005096">
    <property type="term" value="F:GTPase activator activity"/>
    <property type="evidence" value="ECO:0007669"/>
    <property type="project" value="InterPro"/>
</dbReference>
<accession>A0A813NHI8</accession>
<evidence type="ECO:0000313" key="2">
    <source>
        <dbReference type="EMBL" id="CAF0865206.1"/>
    </source>
</evidence>
<name>A0A813NHI8_ADIRI</name>